<dbReference type="CDD" id="cd00030">
    <property type="entry name" value="C2"/>
    <property type="match status" value="1"/>
</dbReference>
<evidence type="ECO:0000256" key="8">
    <source>
        <dbReference type="ARBA" id="ARBA00022989"/>
    </source>
</evidence>
<gene>
    <name evidence="14" type="ORF">PVAP13_7NG377300</name>
</gene>
<keyword evidence="10" id="KW-0446">Lipid-binding</keyword>
<evidence type="ECO:0000256" key="11">
    <source>
        <dbReference type="ARBA" id="ARBA00023136"/>
    </source>
</evidence>
<dbReference type="PROSITE" id="PS50004">
    <property type="entry name" value="C2"/>
    <property type="match status" value="2"/>
</dbReference>
<feature type="domain" description="SMP-LTD" evidence="13">
    <location>
        <begin position="67"/>
        <end position="250"/>
    </location>
</feature>
<dbReference type="EMBL" id="CM029050">
    <property type="protein sequence ID" value="KAG2569250.1"/>
    <property type="molecule type" value="Genomic_DNA"/>
</dbReference>
<evidence type="ECO:0000256" key="5">
    <source>
        <dbReference type="ARBA" id="ARBA00022723"/>
    </source>
</evidence>
<reference evidence="14 15" key="1">
    <citation type="submission" date="2020-05" db="EMBL/GenBank/DDBJ databases">
        <title>WGS assembly of Panicum virgatum.</title>
        <authorList>
            <person name="Lovell J.T."/>
            <person name="Jenkins J."/>
            <person name="Shu S."/>
            <person name="Juenger T.E."/>
            <person name="Schmutz J."/>
        </authorList>
    </citation>
    <scope>NUCLEOTIDE SEQUENCE [LARGE SCALE GENOMIC DNA]</scope>
    <source>
        <strain evidence="15">cv. AP13</strain>
    </source>
</reference>
<comment type="subcellular location">
    <subcellularLocation>
        <location evidence="1">Membrane</location>
        <topology evidence="1">Single-pass membrane protein</topology>
    </subcellularLocation>
</comment>
<dbReference type="GO" id="GO:0046872">
    <property type="term" value="F:metal ion binding"/>
    <property type="evidence" value="ECO:0007669"/>
    <property type="project" value="UniProtKB-KW"/>
</dbReference>
<dbReference type="Proteomes" id="UP000823388">
    <property type="component" value="Chromosome 7N"/>
</dbReference>
<dbReference type="GO" id="GO:0016020">
    <property type="term" value="C:membrane"/>
    <property type="evidence" value="ECO:0007669"/>
    <property type="project" value="UniProtKB-SubCell"/>
</dbReference>
<dbReference type="InterPro" id="IPR039010">
    <property type="entry name" value="Synaptotagmin_SMP"/>
</dbReference>
<evidence type="ECO:0000259" key="13">
    <source>
        <dbReference type="PROSITE" id="PS51847"/>
    </source>
</evidence>
<keyword evidence="15" id="KW-1185">Reference proteome</keyword>
<feature type="domain" description="C2" evidence="12">
    <location>
        <begin position="421"/>
        <end position="497"/>
    </location>
</feature>
<dbReference type="SUPFAM" id="SSF49562">
    <property type="entry name" value="C2 domain (Calcium/lipid-binding domain, CaLB)"/>
    <property type="match status" value="2"/>
</dbReference>
<proteinExistence type="inferred from homology"/>
<keyword evidence="11" id="KW-0472">Membrane</keyword>
<protein>
    <recommendedName>
        <fullName evidence="16">Synaptotagmin-5-like</fullName>
    </recommendedName>
</protein>
<feature type="domain" description="C2" evidence="12">
    <location>
        <begin position="244"/>
        <end position="365"/>
    </location>
</feature>
<dbReference type="Pfam" id="PF00168">
    <property type="entry name" value="C2"/>
    <property type="match status" value="2"/>
</dbReference>
<keyword evidence="8" id="KW-1133">Transmembrane helix</keyword>
<evidence type="ECO:0000256" key="6">
    <source>
        <dbReference type="ARBA" id="ARBA00022737"/>
    </source>
</evidence>
<evidence type="ECO:0000256" key="10">
    <source>
        <dbReference type="ARBA" id="ARBA00023121"/>
    </source>
</evidence>
<keyword evidence="3" id="KW-0813">Transport</keyword>
<dbReference type="InterPro" id="IPR035892">
    <property type="entry name" value="C2_domain_sf"/>
</dbReference>
<dbReference type="CDD" id="cd21677">
    <property type="entry name" value="SMP_SYT"/>
    <property type="match status" value="1"/>
</dbReference>
<dbReference type="PANTHER" id="PTHR10774:SF149">
    <property type="entry name" value="SYNAPTOTAGMIN-5"/>
    <property type="match status" value="1"/>
</dbReference>
<evidence type="ECO:0000313" key="15">
    <source>
        <dbReference type="Proteomes" id="UP000823388"/>
    </source>
</evidence>
<evidence type="ECO:0000256" key="4">
    <source>
        <dbReference type="ARBA" id="ARBA00022692"/>
    </source>
</evidence>
<evidence type="ECO:0000259" key="12">
    <source>
        <dbReference type="PROSITE" id="PS50004"/>
    </source>
</evidence>
<dbReference type="GO" id="GO:0006869">
    <property type="term" value="P:lipid transport"/>
    <property type="evidence" value="ECO:0007669"/>
    <property type="project" value="UniProtKB-KW"/>
</dbReference>
<dbReference type="PROSITE" id="PS51847">
    <property type="entry name" value="SMP"/>
    <property type="match status" value="1"/>
</dbReference>
<evidence type="ECO:0000313" key="14">
    <source>
        <dbReference type="EMBL" id="KAG2569250.1"/>
    </source>
</evidence>
<keyword evidence="5" id="KW-0479">Metal-binding</keyword>
<evidence type="ECO:0000256" key="9">
    <source>
        <dbReference type="ARBA" id="ARBA00023055"/>
    </source>
</evidence>
<dbReference type="PANTHER" id="PTHR10774">
    <property type="entry name" value="EXTENDED SYNAPTOTAGMIN-RELATED"/>
    <property type="match status" value="1"/>
</dbReference>
<dbReference type="SMART" id="SM00239">
    <property type="entry name" value="C2"/>
    <property type="match status" value="1"/>
</dbReference>
<dbReference type="Gene3D" id="2.60.40.150">
    <property type="entry name" value="C2 domain"/>
    <property type="match status" value="2"/>
</dbReference>
<name>A0A8T0Q5U9_PANVG</name>
<dbReference type="FunFam" id="2.60.40.150:FF:000135">
    <property type="entry name" value="Plant synaptotagmin"/>
    <property type="match status" value="1"/>
</dbReference>
<sequence>MGFWVGMVLGIAAGVAIIVGFARCENSRAARRRELAATVASFSKMTIEDSRKLLPSDLYPSWVVFSSQQKLKWLNQELTKIWPFVNEAASELIKISVEPVLEQYRPIIIASLKFSKLTLGTVAPQFTGISIIENTQESGIVMELEMNWDANASIILDVKTLLGVALPIQVKDIGFTGIFRLIFKPLVEELPCFGAVCFSLRKKKKLDFRLKVIGGEISALPGISDALEDTIKNAVEDSITWPVRKVIPIIPGDYSDLELKPVGTLEVKLVQARDLTNKDLIGKSDPFAIVYVRPLPDKMKRSKTINNDLNPIWNEHFEFIVEDADTQTVTVKIYDDDGIQESDLIGSAQVRLKDLQPGKVKDVWLKLVKDLEIQRDRKDRGQVHLELLYCPFDMKDEAPNPFAPQFTMTSLERTMTNMENRSGGSSFDMMSSSRKKKEIIMRGVLSVTVISGEDLPAMDMNGKSDPYVGLSLKKSKTKYKTRVISSSRTYVCWVHIF</sequence>
<comment type="similarity">
    <text evidence="2">Belongs to the synaptotagmin family.</text>
</comment>
<dbReference type="InterPro" id="IPR000008">
    <property type="entry name" value="C2_dom"/>
</dbReference>
<evidence type="ECO:0000256" key="3">
    <source>
        <dbReference type="ARBA" id="ARBA00022448"/>
    </source>
</evidence>
<keyword evidence="4" id="KW-0812">Transmembrane</keyword>
<keyword evidence="6" id="KW-0677">Repeat</keyword>
<organism evidence="14 15">
    <name type="scientific">Panicum virgatum</name>
    <name type="common">Blackwell switchgrass</name>
    <dbReference type="NCBI Taxonomy" id="38727"/>
    <lineage>
        <taxon>Eukaryota</taxon>
        <taxon>Viridiplantae</taxon>
        <taxon>Streptophyta</taxon>
        <taxon>Embryophyta</taxon>
        <taxon>Tracheophyta</taxon>
        <taxon>Spermatophyta</taxon>
        <taxon>Magnoliopsida</taxon>
        <taxon>Liliopsida</taxon>
        <taxon>Poales</taxon>
        <taxon>Poaceae</taxon>
        <taxon>PACMAD clade</taxon>
        <taxon>Panicoideae</taxon>
        <taxon>Panicodae</taxon>
        <taxon>Paniceae</taxon>
        <taxon>Panicinae</taxon>
        <taxon>Panicum</taxon>
        <taxon>Panicum sect. Hiantes</taxon>
    </lineage>
</organism>
<dbReference type="InterPro" id="IPR045050">
    <property type="entry name" value="Synaptotagmin_plant"/>
</dbReference>
<dbReference type="AlphaFoldDB" id="A0A8T0Q5U9"/>
<dbReference type="GO" id="GO:0005783">
    <property type="term" value="C:endoplasmic reticulum"/>
    <property type="evidence" value="ECO:0007669"/>
    <property type="project" value="TreeGrafter"/>
</dbReference>
<evidence type="ECO:0000256" key="1">
    <source>
        <dbReference type="ARBA" id="ARBA00004167"/>
    </source>
</evidence>
<dbReference type="InterPro" id="IPR031468">
    <property type="entry name" value="SMP_LBD"/>
</dbReference>
<evidence type="ECO:0008006" key="16">
    <source>
        <dbReference type="Google" id="ProtNLM"/>
    </source>
</evidence>
<accession>A0A8T0Q5U9</accession>
<dbReference type="Pfam" id="PF17047">
    <property type="entry name" value="SMP_LBD"/>
    <property type="match status" value="1"/>
</dbReference>
<keyword evidence="7" id="KW-0106">Calcium</keyword>
<evidence type="ECO:0000256" key="2">
    <source>
        <dbReference type="ARBA" id="ARBA00006996"/>
    </source>
</evidence>
<evidence type="ECO:0000256" key="7">
    <source>
        <dbReference type="ARBA" id="ARBA00022837"/>
    </source>
</evidence>
<dbReference type="GO" id="GO:0008289">
    <property type="term" value="F:lipid binding"/>
    <property type="evidence" value="ECO:0007669"/>
    <property type="project" value="UniProtKB-KW"/>
</dbReference>
<keyword evidence="9" id="KW-0445">Lipid transport</keyword>
<comment type="caution">
    <text evidence="14">The sequence shown here is derived from an EMBL/GenBank/DDBJ whole genome shotgun (WGS) entry which is preliminary data.</text>
</comment>